<dbReference type="Proteomes" id="UP000316079">
    <property type="component" value="Unassembled WGS sequence"/>
</dbReference>
<evidence type="ECO:0000256" key="1">
    <source>
        <dbReference type="ARBA" id="ARBA00004479"/>
    </source>
</evidence>
<name>A0A553PIK8_9TELE</name>
<accession>A0A553PIK8</accession>
<gene>
    <name evidence="8" type="ORF">DNTS_035101</name>
</gene>
<comment type="subcellular location">
    <subcellularLocation>
        <location evidence="1">Membrane</location>
        <topology evidence="1">Single-pass type I membrane protein</topology>
    </subcellularLocation>
</comment>
<organism evidence="8 9">
    <name type="scientific">Danionella cerebrum</name>
    <dbReference type="NCBI Taxonomy" id="2873325"/>
    <lineage>
        <taxon>Eukaryota</taxon>
        <taxon>Metazoa</taxon>
        <taxon>Chordata</taxon>
        <taxon>Craniata</taxon>
        <taxon>Vertebrata</taxon>
        <taxon>Euteleostomi</taxon>
        <taxon>Actinopterygii</taxon>
        <taxon>Neopterygii</taxon>
        <taxon>Teleostei</taxon>
        <taxon>Ostariophysi</taxon>
        <taxon>Cypriniformes</taxon>
        <taxon>Danionidae</taxon>
        <taxon>Danioninae</taxon>
        <taxon>Danionella</taxon>
    </lineage>
</organism>
<evidence type="ECO:0000256" key="3">
    <source>
        <dbReference type="ARBA" id="ARBA00022692"/>
    </source>
</evidence>
<evidence type="ECO:0000256" key="2">
    <source>
        <dbReference type="ARBA" id="ARBA00008763"/>
    </source>
</evidence>
<evidence type="ECO:0000256" key="5">
    <source>
        <dbReference type="ARBA" id="ARBA00022989"/>
    </source>
</evidence>
<keyword evidence="6" id="KW-0472">Membrane</keyword>
<comment type="caution">
    <text evidence="8">The sequence shown here is derived from an EMBL/GenBank/DDBJ whole genome shotgun (WGS) entry which is preliminary data.</text>
</comment>
<feature type="region of interest" description="Disordered" evidence="7">
    <location>
        <begin position="30"/>
        <end position="154"/>
    </location>
</feature>
<keyword evidence="3" id="KW-0812">Transmembrane</keyword>
<sequence length="204" mass="22365">MSRIAKIKSATSIALVTGDIKDCMVVRELEKSRREERREDDGDAFSRRPPPIRSVSALVQLNLQDAFDDDKTTPKPTVKPTVNPAPPQNPNPADPEPKKPVVPPKEKGTGGGSFGDSDLIDVNEGGEYMPDGGRSGGRGADVQSDDSSDKPEDLAEQWLQLFKMLSDNIPDGLSVWIGQFKQVVDPLLKQLREFLNVTEEKAEL</sequence>
<evidence type="ECO:0000313" key="8">
    <source>
        <dbReference type="EMBL" id="TRY77516.1"/>
    </source>
</evidence>
<evidence type="ECO:0000256" key="6">
    <source>
        <dbReference type="ARBA" id="ARBA00023136"/>
    </source>
</evidence>
<evidence type="ECO:0000256" key="4">
    <source>
        <dbReference type="ARBA" id="ARBA00022729"/>
    </source>
</evidence>
<dbReference type="OrthoDB" id="8963727at2759"/>
<feature type="compositionally biased region" description="Basic and acidic residues" evidence="7">
    <location>
        <begin position="30"/>
        <end position="46"/>
    </location>
</feature>
<keyword evidence="9" id="KW-1185">Reference proteome</keyword>
<dbReference type="InterPro" id="IPR022078">
    <property type="entry name" value="CD99L2"/>
</dbReference>
<evidence type="ECO:0000313" key="9">
    <source>
        <dbReference type="Proteomes" id="UP000316079"/>
    </source>
</evidence>
<keyword evidence="5" id="KW-1133">Transmembrane helix</keyword>
<feature type="compositionally biased region" description="Pro residues" evidence="7">
    <location>
        <begin position="83"/>
        <end position="94"/>
    </location>
</feature>
<evidence type="ECO:0000256" key="7">
    <source>
        <dbReference type="SAM" id="MobiDB-lite"/>
    </source>
</evidence>
<dbReference type="Pfam" id="PF12301">
    <property type="entry name" value="CD99L2"/>
    <property type="match status" value="1"/>
</dbReference>
<dbReference type="AlphaFoldDB" id="A0A553PIK8"/>
<dbReference type="STRING" id="623744.A0A553PIK8"/>
<dbReference type="EMBL" id="SRMA01026684">
    <property type="protein sequence ID" value="TRY77516.1"/>
    <property type="molecule type" value="Genomic_DNA"/>
</dbReference>
<feature type="compositionally biased region" description="Basic and acidic residues" evidence="7">
    <location>
        <begin position="95"/>
        <end position="108"/>
    </location>
</feature>
<reference evidence="8 9" key="1">
    <citation type="journal article" date="2019" name="Sci. Data">
        <title>Hybrid genome assembly and annotation of Danionella translucida.</title>
        <authorList>
            <person name="Kadobianskyi M."/>
            <person name="Schulze L."/>
            <person name="Schuelke M."/>
            <person name="Judkewitz B."/>
        </authorList>
    </citation>
    <scope>NUCLEOTIDE SEQUENCE [LARGE SCALE GENOMIC DNA]</scope>
    <source>
        <strain evidence="8 9">Bolton</strain>
    </source>
</reference>
<keyword evidence="4" id="KW-0732">Signal</keyword>
<comment type="similarity">
    <text evidence="2">Belongs to the CD99 family.</text>
</comment>
<protein>
    <submittedName>
        <fullName evidence="8">Uncharacterized protein</fullName>
    </submittedName>
</protein>
<proteinExistence type="inferred from homology"/>